<dbReference type="CDD" id="cd06782">
    <property type="entry name" value="cpPDZ_CPP-like"/>
    <property type="match status" value="1"/>
</dbReference>
<reference evidence="7 8" key="1">
    <citation type="submission" date="2019-02" db="EMBL/GenBank/DDBJ databases">
        <title>Deep-cultivation of Planctomycetes and their phenomic and genomic characterization uncovers novel biology.</title>
        <authorList>
            <person name="Wiegand S."/>
            <person name="Jogler M."/>
            <person name="Boedeker C."/>
            <person name="Pinto D."/>
            <person name="Vollmers J."/>
            <person name="Rivas-Marin E."/>
            <person name="Kohn T."/>
            <person name="Peeters S.H."/>
            <person name="Heuer A."/>
            <person name="Rast P."/>
            <person name="Oberbeckmann S."/>
            <person name="Bunk B."/>
            <person name="Jeske O."/>
            <person name="Meyerdierks A."/>
            <person name="Storesund J.E."/>
            <person name="Kallscheuer N."/>
            <person name="Luecker S."/>
            <person name="Lage O.M."/>
            <person name="Pohl T."/>
            <person name="Merkel B.J."/>
            <person name="Hornburger P."/>
            <person name="Mueller R.-W."/>
            <person name="Bruemmer F."/>
            <person name="Labrenz M."/>
            <person name="Spormann A.M."/>
            <person name="Op Den Camp H."/>
            <person name="Overmann J."/>
            <person name="Amann R."/>
            <person name="Jetten M.S.M."/>
            <person name="Mascher T."/>
            <person name="Medema M.H."/>
            <person name="Devos D.P."/>
            <person name="Kaster A.-K."/>
            <person name="Ovreas L."/>
            <person name="Rohde M."/>
            <person name="Galperin M.Y."/>
            <person name="Jogler C."/>
        </authorList>
    </citation>
    <scope>NUCLEOTIDE SEQUENCE [LARGE SCALE GENOMIC DNA]</scope>
    <source>
        <strain evidence="7 8">V7</strain>
    </source>
</reference>
<dbReference type="SUPFAM" id="SSF50156">
    <property type="entry name" value="PDZ domain-like"/>
    <property type="match status" value="1"/>
</dbReference>
<dbReference type="Gene3D" id="3.30.750.44">
    <property type="match status" value="1"/>
</dbReference>
<dbReference type="SMART" id="SM00228">
    <property type="entry name" value="PDZ"/>
    <property type="match status" value="1"/>
</dbReference>
<dbReference type="InterPro" id="IPR029045">
    <property type="entry name" value="ClpP/crotonase-like_dom_sf"/>
</dbReference>
<organism evidence="7 8">
    <name type="scientific">Crateriforma conspicua</name>
    <dbReference type="NCBI Taxonomy" id="2527996"/>
    <lineage>
        <taxon>Bacteria</taxon>
        <taxon>Pseudomonadati</taxon>
        <taxon>Planctomycetota</taxon>
        <taxon>Planctomycetia</taxon>
        <taxon>Planctomycetales</taxon>
        <taxon>Planctomycetaceae</taxon>
        <taxon>Crateriforma</taxon>
    </lineage>
</organism>
<dbReference type="CDD" id="cd07560">
    <property type="entry name" value="Peptidase_S41_CPP"/>
    <property type="match status" value="1"/>
</dbReference>
<dbReference type="Pfam" id="PF17820">
    <property type="entry name" value="PDZ_6"/>
    <property type="match status" value="1"/>
</dbReference>
<dbReference type="SUPFAM" id="SSF52096">
    <property type="entry name" value="ClpP/crotonase"/>
    <property type="match status" value="1"/>
</dbReference>
<keyword evidence="4 5" id="KW-0720">Serine protease</keyword>
<dbReference type="Pfam" id="PF03572">
    <property type="entry name" value="Peptidase_S41"/>
    <property type="match status" value="1"/>
</dbReference>
<dbReference type="Proteomes" id="UP000316476">
    <property type="component" value="Unassembled WGS sequence"/>
</dbReference>
<dbReference type="Gene3D" id="3.90.226.10">
    <property type="entry name" value="2-enoyl-CoA Hydratase, Chain A, domain 1"/>
    <property type="match status" value="1"/>
</dbReference>
<evidence type="ECO:0000313" key="8">
    <source>
        <dbReference type="Proteomes" id="UP000316476"/>
    </source>
</evidence>
<dbReference type="SMART" id="SM00245">
    <property type="entry name" value="TSPc"/>
    <property type="match status" value="1"/>
</dbReference>
<dbReference type="EC" id="3.4.21.-" evidence="7"/>
<dbReference type="GO" id="GO:0004175">
    <property type="term" value="F:endopeptidase activity"/>
    <property type="evidence" value="ECO:0007669"/>
    <property type="project" value="TreeGrafter"/>
</dbReference>
<evidence type="ECO:0000259" key="6">
    <source>
        <dbReference type="PROSITE" id="PS50106"/>
    </source>
</evidence>
<name>A0A5C6FVH5_9PLAN</name>
<keyword evidence="3 5" id="KW-0378">Hydrolase</keyword>
<dbReference type="PANTHER" id="PTHR32060">
    <property type="entry name" value="TAIL-SPECIFIC PROTEASE"/>
    <property type="match status" value="1"/>
</dbReference>
<dbReference type="GO" id="GO:0007165">
    <property type="term" value="P:signal transduction"/>
    <property type="evidence" value="ECO:0007669"/>
    <property type="project" value="TreeGrafter"/>
</dbReference>
<dbReference type="RefSeq" id="WP_197136663.1">
    <property type="nucleotide sequence ID" value="NZ_SJPZ01000001.1"/>
</dbReference>
<dbReference type="InterPro" id="IPR005151">
    <property type="entry name" value="Tail-specific_protease"/>
</dbReference>
<dbReference type="AlphaFoldDB" id="A0A5C6FVH5"/>
<gene>
    <name evidence="7" type="ORF">V7x_19670</name>
</gene>
<dbReference type="GO" id="GO:0008236">
    <property type="term" value="F:serine-type peptidase activity"/>
    <property type="evidence" value="ECO:0007669"/>
    <property type="project" value="UniProtKB-KW"/>
</dbReference>
<evidence type="ECO:0000256" key="4">
    <source>
        <dbReference type="ARBA" id="ARBA00022825"/>
    </source>
</evidence>
<evidence type="ECO:0000256" key="3">
    <source>
        <dbReference type="ARBA" id="ARBA00022801"/>
    </source>
</evidence>
<keyword evidence="2 5" id="KW-0645">Protease</keyword>
<protein>
    <submittedName>
        <fullName evidence="7">Putative CtpA-like serine protease</fullName>
        <ecNumber evidence="7">3.4.21.-</ecNumber>
    </submittedName>
</protein>
<proteinExistence type="inferred from homology"/>
<dbReference type="GO" id="GO:0006508">
    <property type="term" value="P:proteolysis"/>
    <property type="evidence" value="ECO:0007669"/>
    <property type="project" value="UniProtKB-KW"/>
</dbReference>
<evidence type="ECO:0000256" key="2">
    <source>
        <dbReference type="ARBA" id="ARBA00022670"/>
    </source>
</evidence>
<evidence type="ECO:0000256" key="5">
    <source>
        <dbReference type="RuleBase" id="RU004404"/>
    </source>
</evidence>
<accession>A0A5C6FVH5</accession>
<dbReference type="EMBL" id="SJPZ01000001">
    <property type="protein sequence ID" value="TWU66401.1"/>
    <property type="molecule type" value="Genomic_DNA"/>
</dbReference>
<dbReference type="NCBIfam" id="TIGR00225">
    <property type="entry name" value="prc"/>
    <property type="match status" value="1"/>
</dbReference>
<evidence type="ECO:0000313" key="7">
    <source>
        <dbReference type="EMBL" id="TWU66401.1"/>
    </source>
</evidence>
<dbReference type="GO" id="GO:0030288">
    <property type="term" value="C:outer membrane-bounded periplasmic space"/>
    <property type="evidence" value="ECO:0007669"/>
    <property type="project" value="TreeGrafter"/>
</dbReference>
<sequence length="569" mass="62214">MESNSGIERFLTRWQRGRLLVLAATGFVALATLGGPIATVVADDPAAVASADSADDEQQVLTKGYELERQRMWADAVQHYESALRQLPDSRVVYQRLLISRLRYDVHRRYTDHSFLASVRDLSTTQALDLYSETLANLQTHYVETVDWSRVLLHGTAALEVALDEERFINSNLPGVDREAIEQFRLNVHRELRGRSTQTRFDLRAAVSFVANLAHERIGLSGTATSLEFLSGAISTLDPYTRLLSGSQLDEMFSNIEGNFVGLGVELKPADDHLQIVSVIPGGPADEAGVLAGERIVRVADAETNVVDPDFAADLLRGPENSVVSISVTDTAGRRRDLQITRRRVDVPCVENVHLVDVTNRVGYFRLTNFQKTTRREVEQAVIALQGQGMRSLIMDLRGNPGGLLTAAVEVADRFLSDGAIVTTRGRNAKENFDYRAHRSGTWNFPLVVLIDGNSASASEIFAGAMSDRGRAVVVGSTSYGKGSVQGVFRMRSAKFGLCLTTAKFYSPSGRAISQNGVRPHAEVSDRHITGRPDDQGHIIGDDEDAVLQHGIAQLAGHGGNLVSSRPSR</sequence>
<evidence type="ECO:0000256" key="1">
    <source>
        <dbReference type="ARBA" id="ARBA00009179"/>
    </source>
</evidence>
<dbReference type="InterPro" id="IPR036034">
    <property type="entry name" value="PDZ_sf"/>
</dbReference>
<dbReference type="Gene3D" id="2.30.42.10">
    <property type="match status" value="1"/>
</dbReference>
<dbReference type="InterPro" id="IPR004447">
    <property type="entry name" value="Peptidase_S41A"/>
</dbReference>
<dbReference type="InterPro" id="IPR001478">
    <property type="entry name" value="PDZ"/>
</dbReference>
<dbReference type="InterPro" id="IPR041489">
    <property type="entry name" value="PDZ_6"/>
</dbReference>
<dbReference type="PANTHER" id="PTHR32060:SF30">
    <property type="entry name" value="CARBOXY-TERMINAL PROCESSING PROTEASE CTPA"/>
    <property type="match status" value="1"/>
</dbReference>
<comment type="caution">
    <text evidence="7">The sequence shown here is derived from an EMBL/GenBank/DDBJ whole genome shotgun (WGS) entry which is preliminary data.</text>
</comment>
<comment type="similarity">
    <text evidence="1 5">Belongs to the peptidase S41A family.</text>
</comment>
<dbReference type="PROSITE" id="PS50106">
    <property type="entry name" value="PDZ"/>
    <property type="match status" value="1"/>
</dbReference>
<feature type="domain" description="PDZ" evidence="6">
    <location>
        <begin position="257"/>
        <end position="323"/>
    </location>
</feature>